<sequence length="289" mass="32986">MQTSALRDFAMRIETQTSPTPTRQQKQDAAGEQLQNLFNEILTAAGRPGYASAEAYESENSIQDDIREDWNDWFSLTNAGNYPDEVDAQALPRDYGDLLVRTYNEGGFADPHGFLKNLTADELATVQHVNRLVDPIDIDSLTPEAALNLLIPRPAQIDLNYDGLTQVGEAYMIRFPDSRTPEAVVNAWNEATADMDPREKIFYELQMKLPTLLANIHVDDQGRYVSHTEPGDPNWVNPQADSNYSFTDLSQQMIDYLDYFQHQIPKDRYEQQRAFYTQFKQSLQEHGAR</sequence>
<reference evidence="2 3" key="1">
    <citation type="submission" date="2018-02" db="EMBL/GenBank/DDBJ databases">
        <title>Comparative genomes isolates from brazilian mangrove.</title>
        <authorList>
            <person name="Araujo J.E."/>
            <person name="Taketani R.G."/>
            <person name="Silva M.C.P."/>
            <person name="Loureco M.V."/>
            <person name="Andreote F.D."/>
        </authorList>
    </citation>
    <scope>NUCLEOTIDE SEQUENCE [LARGE SCALE GENOMIC DNA]</scope>
    <source>
        <strain evidence="2 3">HEX-2 MGV</strain>
    </source>
</reference>
<dbReference type="AlphaFoldDB" id="A0A2S8F5C0"/>
<comment type="caution">
    <text evidence="2">The sequence shown here is derived from an EMBL/GenBank/DDBJ whole genome shotgun (WGS) entry which is preliminary data.</text>
</comment>
<evidence type="ECO:0000313" key="2">
    <source>
        <dbReference type="EMBL" id="PQO27351.1"/>
    </source>
</evidence>
<dbReference type="RefSeq" id="WP_105356000.1">
    <property type="nucleotide sequence ID" value="NZ_PUIA01000057.1"/>
</dbReference>
<accession>A0A2S8F5C0</accession>
<feature type="compositionally biased region" description="Polar residues" evidence="1">
    <location>
        <begin position="14"/>
        <end position="24"/>
    </location>
</feature>
<name>A0A2S8F5C0_9BACT</name>
<gene>
    <name evidence="2" type="ORF">C5Y96_17565</name>
</gene>
<dbReference type="Proteomes" id="UP000240009">
    <property type="component" value="Unassembled WGS sequence"/>
</dbReference>
<organism evidence="2 3">
    <name type="scientific">Blastopirellula marina</name>
    <dbReference type="NCBI Taxonomy" id="124"/>
    <lineage>
        <taxon>Bacteria</taxon>
        <taxon>Pseudomonadati</taxon>
        <taxon>Planctomycetota</taxon>
        <taxon>Planctomycetia</taxon>
        <taxon>Pirellulales</taxon>
        <taxon>Pirellulaceae</taxon>
        <taxon>Blastopirellula</taxon>
    </lineage>
</organism>
<proteinExistence type="predicted"/>
<dbReference type="OrthoDB" id="291863at2"/>
<protein>
    <submittedName>
        <fullName evidence="2">Uncharacterized protein</fullName>
    </submittedName>
</protein>
<evidence type="ECO:0000256" key="1">
    <source>
        <dbReference type="SAM" id="MobiDB-lite"/>
    </source>
</evidence>
<evidence type="ECO:0000313" key="3">
    <source>
        <dbReference type="Proteomes" id="UP000240009"/>
    </source>
</evidence>
<dbReference type="EMBL" id="PUIA01000057">
    <property type="protein sequence ID" value="PQO27351.1"/>
    <property type="molecule type" value="Genomic_DNA"/>
</dbReference>
<feature type="region of interest" description="Disordered" evidence="1">
    <location>
        <begin position="1"/>
        <end position="28"/>
    </location>
</feature>